<dbReference type="Pfam" id="PF04014">
    <property type="entry name" value="MazE_antitoxin"/>
    <property type="match status" value="1"/>
</dbReference>
<dbReference type="PANTHER" id="PTHR36432:SF4">
    <property type="entry name" value="TRANSITION STATE REGULATOR ABH-RELATED"/>
    <property type="match status" value="1"/>
</dbReference>
<name>A0A0M0GGK5_SPOGL</name>
<dbReference type="RefSeq" id="WP_053436363.1">
    <property type="nucleotide sequence ID" value="NZ_LGUF01000007.1"/>
</dbReference>
<dbReference type="EMBL" id="LGUF01000007">
    <property type="protein sequence ID" value="KON88974.1"/>
    <property type="molecule type" value="Genomic_DNA"/>
</dbReference>
<evidence type="ECO:0000313" key="4">
    <source>
        <dbReference type="Proteomes" id="UP000037109"/>
    </source>
</evidence>
<dbReference type="STRING" id="1459.AF332_20735"/>
<evidence type="ECO:0000313" key="3">
    <source>
        <dbReference type="EMBL" id="KON88974.1"/>
    </source>
</evidence>
<dbReference type="AlphaFoldDB" id="A0A0M0GGK5"/>
<dbReference type="InterPro" id="IPR052731">
    <property type="entry name" value="B_subtilis_Trans_State_Reg"/>
</dbReference>
<gene>
    <name evidence="3" type="ORF">AF332_20735</name>
</gene>
<dbReference type="Gene3D" id="2.10.260.10">
    <property type="match status" value="1"/>
</dbReference>
<accession>A0A0M0GGK5</accession>
<organism evidence="3 4">
    <name type="scientific">Sporosarcina globispora</name>
    <name type="common">Bacillus globisporus</name>
    <dbReference type="NCBI Taxonomy" id="1459"/>
    <lineage>
        <taxon>Bacteria</taxon>
        <taxon>Bacillati</taxon>
        <taxon>Bacillota</taxon>
        <taxon>Bacilli</taxon>
        <taxon>Bacillales</taxon>
        <taxon>Caryophanaceae</taxon>
        <taxon>Sporosarcina</taxon>
    </lineage>
</organism>
<dbReference type="InterPro" id="IPR037914">
    <property type="entry name" value="SpoVT-AbrB_sf"/>
</dbReference>
<dbReference type="InterPro" id="IPR007159">
    <property type="entry name" value="SpoVT-AbrB_dom"/>
</dbReference>
<dbReference type="NCBIfam" id="TIGR01439">
    <property type="entry name" value="lp_hng_hel_AbrB"/>
    <property type="match status" value="1"/>
</dbReference>
<dbReference type="Proteomes" id="UP000037109">
    <property type="component" value="Unassembled WGS sequence"/>
</dbReference>
<dbReference type="SMART" id="SM00966">
    <property type="entry name" value="SpoVT_AbrB"/>
    <property type="match status" value="1"/>
</dbReference>
<feature type="domain" description="SpoVT-AbrB" evidence="2">
    <location>
        <begin position="6"/>
        <end position="51"/>
    </location>
</feature>
<sequence>MAKATGIVRKLDDLGRVVVPIEIRRTMDLKATDPLEMLETDEGLLLRKYKPIDNNKFDVLEGLYGLGTHLEDEEQKKALKEAIEYIKKQ</sequence>
<protein>
    <recommendedName>
        <fullName evidence="2">SpoVT-AbrB domain-containing protein</fullName>
    </recommendedName>
</protein>
<dbReference type="PATRIC" id="fig|1459.3.peg.4581"/>
<dbReference type="OrthoDB" id="9782993at2"/>
<keyword evidence="1" id="KW-0238">DNA-binding</keyword>
<keyword evidence="4" id="KW-1185">Reference proteome</keyword>
<reference evidence="4" key="1">
    <citation type="submission" date="2015-07" db="EMBL/GenBank/DDBJ databases">
        <title>Fjat-10036 dsm4.</title>
        <authorList>
            <person name="Liu B."/>
            <person name="Wang J."/>
            <person name="Zhu Y."/>
            <person name="Liu G."/>
            <person name="Chen Q."/>
            <person name="Chen Z."/>
            <person name="Lan J."/>
            <person name="Che J."/>
            <person name="Ge C."/>
            <person name="Shi H."/>
            <person name="Pan Z."/>
            <person name="Liu X."/>
        </authorList>
    </citation>
    <scope>NUCLEOTIDE SEQUENCE [LARGE SCALE GENOMIC DNA]</scope>
    <source>
        <strain evidence="4">DSM 4</strain>
    </source>
</reference>
<evidence type="ECO:0000259" key="2">
    <source>
        <dbReference type="PROSITE" id="PS51740"/>
    </source>
</evidence>
<dbReference type="PANTHER" id="PTHR36432">
    <property type="match status" value="1"/>
</dbReference>
<dbReference type="GO" id="GO:0003677">
    <property type="term" value="F:DNA binding"/>
    <property type="evidence" value="ECO:0007669"/>
    <property type="project" value="UniProtKB-UniRule"/>
</dbReference>
<comment type="caution">
    <text evidence="3">The sequence shown here is derived from an EMBL/GenBank/DDBJ whole genome shotgun (WGS) entry which is preliminary data.</text>
</comment>
<dbReference type="SUPFAM" id="SSF89447">
    <property type="entry name" value="AbrB/MazE/MraZ-like"/>
    <property type="match status" value="1"/>
</dbReference>
<dbReference type="PROSITE" id="PS51740">
    <property type="entry name" value="SPOVT_ABRB"/>
    <property type="match status" value="1"/>
</dbReference>
<evidence type="ECO:0000256" key="1">
    <source>
        <dbReference type="PROSITE-ProRule" id="PRU01076"/>
    </source>
</evidence>
<proteinExistence type="predicted"/>